<evidence type="ECO:0000313" key="4">
    <source>
        <dbReference type="Proteomes" id="UP000602510"/>
    </source>
</evidence>
<name>A0A833STN1_PHYIN</name>
<comment type="caution">
    <text evidence="3">The sequence shown here is derived from an EMBL/GenBank/DDBJ whole genome shotgun (WGS) entry which is preliminary data.</text>
</comment>
<evidence type="ECO:0000256" key="2">
    <source>
        <dbReference type="SAM" id="SignalP"/>
    </source>
</evidence>
<dbReference type="Proteomes" id="UP000602510">
    <property type="component" value="Unassembled WGS sequence"/>
</dbReference>
<evidence type="ECO:0000313" key="3">
    <source>
        <dbReference type="EMBL" id="KAF4033025.1"/>
    </source>
</evidence>
<feature type="signal peptide" evidence="2">
    <location>
        <begin position="1"/>
        <end position="21"/>
    </location>
</feature>
<gene>
    <name evidence="3" type="ORF">GN244_ATG15064</name>
</gene>
<feature type="region of interest" description="Disordered" evidence="1">
    <location>
        <begin position="38"/>
        <end position="64"/>
    </location>
</feature>
<keyword evidence="4" id="KW-1185">Reference proteome</keyword>
<sequence length="75" mass="8335">MKVTLILSVLVVIMVIALANAEPPQNKPLLVDENCDGARQQQSENVKKSYRTRHRAEQADTRGAYGRLASTRLSI</sequence>
<feature type="chain" id="PRO_5032883160" description="RxLR effector protein" evidence="2">
    <location>
        <begin position="22"/>
        <end position="75"/>
    </location>
</feature>
<accession>A0A833STN1</accession>
<reference evidence="3" key="1">
    <citation type="submission" date="2020-04" db="EMBL/GenBank/DDBJ databases">
        <title>Hybrid Assembly of Korean Phytophthora infestans isolates.</title>
        <authorList>
            <person name="Prokchorchik M."/>
            <person name="Lee Y."/>
            <person name="Seo J."/>
            <person name="Cho J.-H."/>
            <person name="Park Y.-E."/>
            <person name="Jang D.-C."/>
            <person name="Im J.-S."/>
            <person name="Choi J.-G."/>
            <person name="Park H.-J."/>
            <person name="Lee G.-B."/>
            <person name="Lee Y.-G."/>
            <person name="Hong S.-Y."/>
            <person name="Cho K."/>
            <person name="Sohn K.H."/>
        </authorList>
    </citation>
    <scope>NUCLEOTIDE SEQUENCE</scope>
    <source>
        <strain evidence="3">KR_1_A1</strain>
    </source>
</reference>
<evidence type="ECO:0008006" key="5">
    <source>
        <dbReference type="Google" id="ProtNLM"/>
    </source>
</evidence>
<dbReference type="AlphaFoldDB" id="A0A833STN1"/>
<protein>
    <recommendedName>
        <fullName evidence="5">RxLR effector protein</fullName>
    </recommendedName>
</protein>
<keyword evidence="2" id="KW-0732">Signal</keyword>
<organism evidence="3 4">
    <name type="scientific">Phytophthora infestans</name>
    <name type="common">Potato late blight agent</name>
    <name type="synonym">Botrytis infestans</name>
    <dbReference type="NCBI Taxonomy" id="4787"/>
    <lineage>
        <taxon>Eukaryota</taxon>
        <taxon>Sar</taxon>
        <taxon>Stramenopiles</taxon>
        <taxon>Oomycota</taxon>
        <taxon>Peronosporomycetes</taxon>
        <taxon>Peronosporales</taxon>
        <taxon>Peronosporaceae</taxon>
        <taxon>Phytophthora</taxon>
    </lineage>
</organism>
<evidence type="ECO:0000256" key="1">
    <source>
        <dbReference type="SAM" id="MobiDB-lite"/>
    </source>
</evidence>
<dbReference type="EMBL" id="WSZM01000441">
    <property type="protein sequence ID" value="KAF4033025.1"/>
    <property type="molecule type" value="Genomic_DNA"/>
</dbReference>
<proteinExistence type="predicted"/>